<organism evidence="1 2">
    <name type="scientific">Iodobacter fluviatilis</name>
    <dbReference type="NCBI Taxonomy" id="537"/>
    <lineage>
        <taxon>Bacteria</taxon>
        <taxon>Pseudomonadati</taxon>
        <taxon>Pseudomonadota</taxon>
        <taxon>Betaproteobacteria</taxon>
        <taxon>Neisseriales</taxon>
        <taxon>Chitinibacteraceae</taxon>
        <taxon>Iodobacter</taxon>
    </lineage>
</organism>
<reference evidence="1 2" key="1">
    <citation type="submission" date="2018-01" db="EMBL/GenBank/DDBJ databases">
        <title>Genome sequence of Iodobacter sp. strain PCH194 isolated from Indian Trans-Himalaya.</title>
        <authorList>
            <person name="Kumar V."/>
            <person name="Thakur V."/>
            <person name="Kumar S."/>
            <person name="Singh D."/>
        </authorList>
    </citation>
    <scope>NUCLEOTIDE SEQUENCE [LARGE SCALE GENOMIC DNA]</scope>
    <source>
        <strain evidence="1 2">PCH194</strain>
    </source>
</reference>
<evidence type="ECO:0000313" key="2">
    <source>
        <dbReference type="Proteomes" id="UP000515917"/>
    </source>
</evidence>
<dbReference type="AlphaFoldDB" id="A0A7G3GA34"/>
<gene>
    <name evidence="1" type="ORF">C1H71_11310</name>
</gene>
<evidence type="ECO:0000313" key="1">
    <source>
        <dbReference type="EMBL" id="QBC44059.1"/>
    </source>
</evidence>
<dbReference type="EMBL" id="CP025781">
    <property type="protein sequence ID" value="QBC44059.1"/>
    <property type="molecule type" value="Genomic_DNA"/>
</dbReference>
<sequence length="75" mass="9251">MGGLPKKWTMPIQNWHMALNRFVIEFGDLLNGHQSFQRHLHRKIYRLNLPALHLFFEFTRVYNLKFIRNFLYNFN</sequence>
<dbReference type="KEGG" id="ifl:C1H71_11310"/>
<protein>
    <submittedName>
        <fullName evidence="1">Uncharacterized protein</fullName>
    </submittedName>
</protein>
<dbReference type="Proteomes" id="UP000515917">
    <property type="component" value="Chromosome"/>
</dbReference>
<name>A0A7G3GA34_9NEIS</name>
<accession>A0A7G3GA34</accession>
<proteinExistence type="predicted"/>
<keyword evidence="2" id="KW-1185">Reference proteome</keyword>